<protein>
    <submittedName>
        <fullName evidence="2">Uncharacterized protein</fullName>
    </submittedName>
</protein>
<accession>A0A0M3IG88</accession>
<name>A0A0M3IG88_ASCLU</name>
<keyword evidence="1" id="KW-1185">Reference proteome</keyword>
<reference evidence="2" key="1">
    <citation type="submission" date="2017-02" db="UniProtKB">
        <authorList>
            <consortium name="WormBaseParasite"/>
        </authorList>
    </citation>
    <scope>IDENTIFICATION</scope>
</reference>
<proteinExistence type="predicted"/>
<evidence type="ECO:0000313" key="1">
    <source>
        <dbReference type="Proteomes" id="UP000036681"/>
    </source>
</evidence>
<dbReference type="Proteomes" id="UP000036681">
    <property type="component" value="Unplaced"/>
</dbReference>
<organism evidence="1 2">
    <name type="scientific">Ascaris lumbricoides</name>
    <name type="common">Giant roundworm</name>
    <dbReference type="NCBI Taxonomy" id="6252"/>
    <lineage>
        <taxon>Eukaryota</taxon>
        <taxon>Metazoa</taxon>
        <taxon>Ecdysozoa</taxon>
        <taxon>Nematoda</taxon>
        <taxon>Chromadorea</taxon>
        <taxon>Rhabditida</taxon>
        <taxon>Spirurina</taxon>
        <taxon>Ascaridomorpha</taxon>
        <taxon>Ascaridoidea</taxon>
        <taxon>Ascarididae</taxon>
        <taxon>Ascaris</taxon>
    </lineage>
</organism>
<dbReference type="AlphaFoldDB" id="A0A0M3IG88"/>
<evidence type="ECO:0000313" key="2">
    <source>
        <dbReference type="WBParaSite" id="ALUE_0001728701-mRNA-1"/>
    </source>
</evidence>
<sequence>MGLDELAISRRRCRVEDSAAHPSDISASHEELLQHPSNSDCDSLHIRRPLCKLIFCA</sequence>
<dbReference type="WBParaSite" id="ALUE_0001728701-mRNA-1">
    <property type="protein sequence ID" value="ALUE_0001728701-mRNA-1"/>
    <property type="gene ID" value="ALUE_0001728701"/>
</dbReference>